<organism evidence="2 3">
    <name type="scientific">Paraglomus brasilianum</name>
    <dbReference type="NCBI Taxonomy" id="144538"/>
    <lineage>
        <taxon>Eukaryota</taxon>
        <taxon>Fungi</taxon>
        <taxon>Fungi incertae sedis</taxon>
        <taxon>Mucoromycota</taxon>
        <taxon>Glomeromycotina</taxon>
        <taxon>Glomeromycetes</taxon>
        <taxon>Paraglomerales</taxon>
        <taxon>Paraglomeraceae</taxon>
        <taxon>Paraglomus</taxon>
    </lineage>
</organism>
<dbReference type="EMBL" id="CAJVPI010000022">
    <property type="protein sequence ID" value="CAG8458686.1"/>
    <property type="molecule type" value="Genomic_DNA"/>
</dbReference>
<evidence type="ECO:0000313" key="2">
    <source>
        <dbReference type="EMBL" id="CAG8458686.1"/>
    </source>
</evidence>
<reference evidence="2" key="1">
    <citation type="submission" date="2021-06" db="EMBL/GenBank/DDBJ databases">
        <authorList>
            <person name="Kallberg Y."/>
            <person name="Tangrot J."/>
            <person name="Rosling A."/>
        </authorList>
    </citation>
    <scope>NUCLEOTIDE SEQUENCE</scope>
    <source>
        <strain evidence="2">BR232B</strain>
    </source>
</reference>
<dbReference type="Proteomes" id="UP000789739">
    <property type="component" value="Unassembled WGS sequence"/>
</dbReference>
<comment type="caution">
    <text evidence="2">The sequence shown here is derived from an EMBL/GenBank/DDBJ whole genome shotgun (WGS) entry which is preliminary data.</text>
</comment>
<dbReference type="OrthoDB" id="407410at2759"/>
<dbReference type="GO" id="GO:0006888">
    <property type="term" value="P:endoplasmic reticulum to Golgi vesicle-mediated transport"/>
    <property type="evidence" value="ECO:0007669"/>
    <property type="project" value="InterPro"/>
</dbReference>
<dbReference type="Gene3D" id="1.20.58.670">
    <property type="entry name" value="Dsl1p vesicle tethering complex, Tip20p subunit, domain D"/>
    <property type="match status" value="1"/>
</dbReference>
<dbReference type="GO" id="GO:0006890">
    <property type="term" value="P:retrograde vesicle-mediated transport, Golgi to endoplasmic reticulum"/>
    <property type="evidence" value="ECO:0007669"/>
    <property type="project" value="InterPro"/>
</dbReference>
<dbReference type="Gene3D" id="1.20.58.1420">
    <property type="entry name" value="Dsl1p vesicle tethering complex, Tip20p subunit, domain B"/>
    <property type="match status" value="1"/>
</dbReference>
<evidence type="ECO:0000313" key="3">
    <source>
        <dbReference type="Proteomes" id="UP000789739"/>
    </source>
</evidence>
<dbReference type="PANTHER" id="PTHR13520:SF0">
    <property type="entry name" value="RAD50-INTERACTING PROTEIN 1"/>
    <property type="match status" value="1"/>
</dbReference>
<dbReference type="Pfam" id="PF04437">
    <property type="entry name" value="RINT1_TIP1"/>
    <property type="match status" value="1"/>
</dbReference>
<feature type="region of interest" description="Disordered" evidence="1">
    <location>
        <begin position="587"/>
        <end position="618"/>
    </location>
</feature>
<dbReference type="GO" id="GO:0060628">
    <property type="term" value="P:regulation of ER to Golgi vesicle-mediated transport"/>
    <property type="evidence" value="ECO:0007669"/>
    <property type="project" value="TreeGrafter"/>
</dbReference>
<name>A0A9N8VRS6_9GLOM</name>
<accession>A0A9N8VRS6</accession>
<keyword evidence="3" id="KW-1185">Reference proteome</keyword>
<gene>
    <name evidence="2" type="ORF">PBRASI_LOCUS457</name>
</gene>
<dbReference type="InterPro" id="IPR007528">
    <property type="entry name" value="RINT1_Tip20"/>
</dbReference>
<sequence length="846" mass="97791">MSSSTDVETFLKKPDNSTTGGHVVEFLNSRFRELEDLEKLDSILSNIKKRETESEEKRVKTQEKTTETLQSSLKAFKSTVALLEGFQATRMDLEEDLTDHCGELTSSGSSGIRQKPKSKTFLQDLILLNDNISDLKAAKQYLGTVMVAEELSNQATQLIEKSPQKALVPYMQLAELSQNIRKNNNYSDGVVGNLDEYLMRTVEALLLEMRSRLTKKFQQTLDALQWPNPIKLPYPPNMRDKIVAFRKAFIELLLLQRPVENLDNRTSSRDSTKDKNQELPRLIPIEVMVEPLILRFRYHFDAKRGTNRIDKPEWFFTFVLNMIRDHSLFIAEEVQSILNEAKFTLYNAKNDFIRALLTVVTHKLSHIAPSLLNTPHIFSHTVFETLQFDQTLREVHFYVPPGLGEWKGCVEVFTGRKELFKAWLQVERDFAEARYNDIVHAEDAWDIDEDASSEDELRPTKSAEKLIDLLELITSRYKPLPMFNIRIRFLVDIQTELLDAYAKRIESAVNAFESLGHSIMKAVPVAGAVSDNKSTEGVEGLKRLCRWLSSARYVCAVIKEWGEDPFFLDLWHGVNIRAAMNTDAASLPSPIHSVRSSEGDAPDEDYEANDTSSNDGTIFDGSAEPYDRLIERVERIIVRNVSREFTNEAKAYNRKSTWSRKDIHTFEASVAFPTSHLDPTFDPKKAIEISPELYTPLAQLTHSLTFLADNLPNRHFLQLYKELSKEIEDYLWHRILMRNQFSEIGGWQFATDVEKGLFTIGRRWVRKPETYFRRTHDVCILLTLPTEKEDRHNTRKQKTIFEVLHILTNNDEPNAIPRLLEELQIYVLNAEEVREVIERRVEFWRH</sequence>
<proteinExistence type="predicted"/>
<dbReference type="PANTHER" id="PTHR13520">
    <property type="entry name" value="RAD50-INTERACTING PROTEIN 1 RINT-1"/>
    <property type="match status" value="1"/>
</dbReference>
<dbReference type="InterPro" id="IPR042044">
    <property type="entry name" value="EXOC6PINT-1/Sec15/Tip20_C_dom2"/>
</dbReference>
<dbReference type="InterPro" id="IPR042042">
    <property type="entry name" value="Tip20p_domB"/>
</dbReference>
<dbReference type="GO" id="GO:0070939">
    <property type="term" value="C:Dsl1/NZR complex"/>
    <property type="evidence" value="ECO:0007669"/>
    <property type="project" value="InterPro"/>
</dbReference>
<evidence type="ECO:0000256" key="1">
    <source>
        <dbReference type="SAM" id="MobiDB-lite"/>
    </source>
</evidence>
<dbReference type="AlphaFoldDB" id="A0A9N8VRS6"/>
<protein>
    <submittedName>
        <fullName evidence="2">6732_t:CDS:1</fullName>
    </submittedName>
</protein>
<dbReference type="PROSITE" id="PS51386">
    <property type="entry name" value="RINT1_TIP20"/>
    <property type="match status" value="1"/>
</dbReference>